<dbReference type="PIRSF" id="PIRSF001221">
    <property type="entry name" value="Amidase_fungi"/>
    <property type="match status" value="1"/>
</dbReference>
<comment type="similarity">
    <text evidence="1">Belongs to the amidase family.</text>
</comment>
<accession>A0A2B7XKV5</accession>
<dbReference type="EMBL" id="PDNB01000094">
    <property type="protein sequence ID" value="PGH09207.1"/>
    <property type="molecule type" value="Genomic_DNA"/>
</dbReference>
<dbReference type="InterPro" id="IPR023631">
    <property type="entry name" value="Amidase_dom"/>
</dbReference>
<evidence type="ECO:0000259" key="3">
    <source>
        <dbReference type="Pfam" id="PF01425"/>
    </source>
</evidence>
<evidence type="ECO:0000256" key="2">
    <source>
        <dbReference type="ARBA" id="ARBA00022801"/>
    </source>
</evidence>
<evidence type="ECO:0000256" key="1">
    <source>
        <dbReference type="ARBA" id="ARBA00009199"/>
    </source>
</evidence>
<reference evidence="4 5" key="1">
    <citation type="submission" date="2017-10" db="EMBL/GenBank/DDBJ databases">
        <title>Comparative genomics in systemic dimorphic fungi from Ajellomycetaceae.</title>
        <authorList>
            <person name="Munoz J.F."/>
            <person name="Mcewen J.G."/>
            <person name="Clay O.K."/>
            <person name="Cuomo C.A."/>
        </authorList>
    </citation>
    <scope>NUCLEOTIDE SEQUENCE [LARGE SCALE GENOMIC DNA]</scope>
    <source>
        <strain evidence="4 5">UAMH5409</strain>
    </source>
</reference>
<dbReference type="AlphaFoldDB" id="A0A2B7XKV5"/>
<organism evidence="4 5">
    <name type="scientific">Helicocarpus griseus UAMH5409</name>
    <dbReference type="NCBI Taxonomy" id="1447875"/>
    <lineage>
        <taxon>Eukaryota</taxon>
        <taxon>Fungi</taxon>
        <taxon>Dikarya</taxon>
        <taxon>Ascomycota</taxon>
        <taxon>Pezizomycotina</taxon>
        <taxon>Eurotiomycetes</taxon>
        <taxon>Eurotiomycetidae</taxon>
        <taxon>Onygenales</taxon>
        <taxon>Ajellomycetaceae</taxon>
        <taxon>Helicocarpus</taxon>
    </lineage>
</organism>
<gene>
    <name evidence="4" type="ORF">AJ79_05736</name>
</gene>
<protein>
    <recommendedName>
        <fullName evidence="3">Amidase domain-containing protein</fullName>
    </recommendedName>
</protein>
<keyword evidence="5" id="KW-1185">Reference proteome</keyword>
<dbReference type="OrthoDB" id="6428749at2759"/>
<evidence type="ECO:0000313" key="4">
    <source>
        <dbReference type="EMBL" id="PGH09207.1"/>
    </source>
</evidence>
<dbReference type="STRING" id="1447875.A0A2B7XKV5"/>
<proteinExistence type="inferred from homology"/>
<dbReference type="PANTHER" id="PTHR46072">
    <property type="entry name" value="AMIDASE-RELATED-RELATED"/>
    <property type="match status" value="1"/>
</dbReference>
<dbReference type="InterPro" id="IPR036928">
    <property type="entry name" value="AS_sf"/>
</dbReference>
<dbReference type="GO" id="GO:0016787">
    <property type="term" value="F:hydrolase activity"/>
    <property type="evidence" value="ECO:0007669"/>
    <property type="project" value="UniProtKB-KW"/>
</dbReference>
<dbReference type="PANTHER" id="PTHR46072:SF11">
    <property type="entry name" value="AMIDASE-RELATED"/>
    <property type="match status" value="1"/>
</dbReference>
<keyword evidence="2" id="KW-0378">Hydrolase</keyword>
<sequence length="510" mass="56299">MPTLVDPGASRKEKSNAKKASVLKGVPERFLHPELSCSDSDPATVLDAPTSLLSSDELEITSLDAVQIVNAIARGTYTSVQVLDAFTHRACIAHRLLNCCLEFRYQDARAEAEPLDGYFQVTGKTKGPMHGLPISVKDQCRIIGTETTYGFMCQVGVRDTENCTLVNALMGAGAVIFVKTNLSIGCLWGETINNIIGHTSNPFNRSFSCGGSSGGEGALLGNEIVESVVGPMSHSPQSLELFTKSAVDSQPWLHDPKCHPIPWRGTEFTDIISGRPLRIGIMLWDGCVFPQPPIRRAIRELEVKLRHAGHEIIPWKLDHHERWNYWAFTSDARGDFDRTMAKSGEPDLGLSFRPNQRPLTILEAWELAMKRVDFQASVLEQWNETGTNNTHPLDAYISPVNPSVAPMHGNYKHIRYLGYTGTVNLLNFTACTVPVTFVKPDIDLTDQPNGCLDAAGNPIPPPASELDRNIRENYKPDRFEGLPVTVQIVGRRLEEKLLGIAQVIQKLLKA</sequence>
<dbReference type="Proteomes" id="UP000223968">
    <property type="component" value="Unassembled WGS sequence"/>
</dbReference>
<evidence type="ECO:0000313" key="5">
    <source>
        <dbReference type="Proteomes" id="UP000223968"/>
    </source>
</evidence>
<dbReference type="Pfam" id="PF01425">
    <property type="entry name" value="Amidase"/>
    <property type="match status" value="2"/>
</dbReference>
<dbReference type="Gene3D" id="3.90.1300.10">
    <property type="entry name" value="Amidase signature (AS) domain"/>
    <property type="match status" value="2"/>
</dbReference>
<comment type="caution">
    <text evidence="4">The sequence shown here is derived from an EMBL/GenBank/DDBJ whole genome shotgun (WGS) entry which is preliminary data.</text>
</comment>
<name>A0A2B7XKV5_9EURO</name>
<feature type="domain" description="Amidase" evidence="3">
    <location>
        <begin position="226"/>
        <end position="498"/>
    </location>
</feature>
<feature type="domain" description="Amidase" evidence="3">
    <location>
        <begin position="82"/>
        <end position="225"/>
    </location>
</feature>
<dbReference type="SUPFAM" id="SSF75304">
    <property type="entry name" value="Amidase signature (AS) enzymes"/>
    <property type="match status" value="1"/>
</dbReference>